<keyword evidence="3" id="KW-1185">Reference proteome</keyword>
<proteinExistence type="predicted"/>
<sequence>MRRNGSLIGILLVNCLALALVIMLAIAKWGVADKQTVLLVMIGCFVLGIWNAVALIDSILSIRKKQ</sequence>
<comment type="caution">
    <text evidence="2">The sequence shown here is derived from an EMBL/GenBank/DDBJ whole genome shotgun (WGS) entry which is preliminary data.</text>
</comment>
<reference evidence="2 3" key="1">
    <citation type="submission" date="2023-07" db="EMBL/GenBank/DDBJ databases">
        <title>Genomic Encyclopedia of Type Strains, Phase IV (KMG-IV): sequencing the most valuable type-strain genomes for metagenomic binning, comparative biology and taxonomic classification.</title>
        <authorList>
            <person name="Goeker M."/>
        </authorList>
    </citation>
    <scope>NUCLEOTIDE SEQUENCE [LARGE SCALE GENOMIC DNA]</scope>
    <source>
        <strain evidence="2 3">DSM 19154</strain>
    </source>
</reference>
<evidence type="ECO:0000313" key="2">
    <source>
        <dbReference type="EMBL" id="MDQ0205941.1"/>
    </source>
</evidence>
<feature type="transmembrane region" description="Helical" evidence="1">
    <location>
        <begin position="7"/>
        <end position="31"/>
    </location>
</feature>
<keyword evidence="1" id="KW-0812">Transmembrane</keyword>
<keyword evidence="1" id="KW-1133">Transmembrane helix</keyword>
<accession>A0ABT9YDL1</accession>
<dbReference type="RefSeq" id="WP_306979985.1">
    <property type="nucleotide sequence ID" value="NZ_JAUSUA010000001.1"/>
</dbReference>
<name>A0ABT9YDL1_9BACI</name>
<dbReference type="EMBL" id="JAUSUA010000001">
    <property type="protein sequence ID" value="MDQ0205941.1"/>
    <property type="molecule type" value="Genomic_DNA"/>
</dbReference>
<evidence type="ECO:0000256" key="1">
    <source>
        <dbReference type="SAM" id="Phobius"/>
    </source>
</evidence>
<gene>
    <name evidence="2" type="ORF">J2S05_000715</name>
</gene>
<dbReference type="Proteomes" id="UP001225034">
    <property type="component" value="Unassembled WGS sequence"/>
</dbReference>
<protein>
    <submittedName>
        <fullName evidence="2">Uncharacterized protein</fullName>
    </submittedName>
</protein>
<keyword evidence="1" id="KW-0472">Membrane</keyword>
<organism evidence="2 3">
    <name type="scientific">Alkalicoccobacillus murimartini</name>
    <dbReference type="NCBI Taxonomy" id="171685"/>
    <lineage>
        <taxon>Bacteria</taxon>
        <taxon>Bacillati</taxon>
        <taxon>Bacillota</taxon>
        <taxon>Bacilli</taxon>
        <taxon>Bacillales</taxon>
        <taxon>Bacillaceae</taxon>
        <taxon>Alkalicoccobacillus</taxon>
    </lineage>
</organism>
<evidence type="ECO:0000313" key="3">
    <source>
        <dbReference type="Proteomes" id="UP001225034"/>
    </source>
</evidence>
<feature type="transmembrane region" description="Helical" evidence="1">
    <location>
        <begin position="37"/>
        <end position="60"/>
    </location>
</feature>